<name>A0A2U9S4Y2_9PROT</name>
<reference evidence="3 4" key="1">
    <citation type="journal article" date="2019" name="Int. J. Syst. Evol. Microbiol.">
        <title>Azospirillum ramasamyi sp. nov., a novel diazotrophic bacterium isolated from fermented bovine products.</title>
        <authorList>
            <person name="Anandham R."/>
            <person name="Heo J."/>
            <person name="Krishnamoorthy R."/>
            <person name="SenthilKumar M."/>
            <person name="Gopal N.O."/>
            <person name="Kim S.J."/>
            <person name="Kwon S.W."/>
        </authorList>
    </citation>
    <scope>NUCLEOTIDE SEQUENCE [LARGE SCALE GENOMIC DNA]</scope>
    <source>
        <strain evidence="3 4">M2T2B2</strain>
    </source>
</reference>
<evidence type="ECO:0000256" key="1">
    <source>
        <dbReference type="SAM" id="MobiDB-lite"/>
    </source>
</evidence>
<dbReference type="AlphaFoldDB" id="A0A2U9S4Y2"/>
<accession>A0A2U9S4Y2</accession>
<evidence type="ECO:0000313" key="4">
    <source>
        <dbReference type="Proteomes" id="UP000249605"/>
    </source>
</evidence>
<organism evidence="3 4">
    <name type="scientific">Azospirillum ramasamyi</name>
    <dbReference type="NCBI Taxonomy" id="682998"/>
    <lineage>
        <taxon>Bacteria</taxon>
        <taxon>Pseudomonadati</taxon>
        <taxon>Pseudomonadota</taxon>
        <taxon>Alphaproteobacteria</taxon>
        <taxon>Rhodospirillales</taxon>
        <taxon>Azospirillaceae</taxon>
        <taxon>Azospirillum</taxon>
    </lineage>
</organism>
<dbReference type="Gene3D" id="2.60.120.10">
    <property type="entry name" value="Jelly Rolls"/>
    <property type="match status" value="1"/>
</dbReference>
<dbReference type="InterPro" id="IPR018490">
    <property type="entry name" value="cNMP-bd_dom_sf"/>
</dbReference>
<evidence type="ECO:0000259" key="2">
    <source>
        <dbReference type="PROSITE" id="PS50042"/>
    </source>
</evidence>
<dbReference type="OrthoDB" id="9771198at2"/>
<dbReference type="SUPFAM" id="SSF51206">
    <property type="entry name" value="cAMP-binding domain-like"/>
    <property type="match status" value="1"/>
</dbReference>
<dbReference type="PROSITE" id="PS50042">
    <property type="entry name" value="CNMP_BINDING_3"/>
    <property type="match status" value="1"/>
</dbReference>
<dbReference type="RefSeq" id="WP_111066495.1">
    <property type="nucleotide sequence ID" value="NZ_CP029829.1"/>
</dbReference>
<sequence>MTAGAVVGEIALVLGQTRGAAVVVETTSIIHRLIAATLARLEREAPELALVLHRILATTLARKVTQANRMIEQAAGRDGRSAPWGGNGTFGTP</sequence>
<dbReference type="EMBL" id="CP029829">
    <property type="protein sequence ID" value="AWU93961.1"/>
    <property type="molecule type" value="Genomic_DNA"/>
</dbReference>
<dbReference type="Proteomes" id="UP000249605">
    <property type="component" value="Chromosome"/>
</dbReference>
<keyword evidence="4" id="KW-1185">Reference proteome</keyword>
<feature type="domain" description="Cyclic nucleotide-binding" evidence="2">
    <location>
        <begin position="1"/>
        <end position="41"/>
    </location>
</feature>
<dbReference type="InterPro" id="IPR014710">
    <property type="entry name" value="RmlC-like_jellyroll"/>
</dbReference>
<protein>
    <recommendedName>
        <fullName evidence="2">Cyclic nucleotide-binding domain-containing protein</fullName>
    </recommendedName>
</protein>
<proteinExistence type="predicted"/>
<evidence type="ECO:0000313" key="3">
    <source>
        <dbReference type="EMBL" id="AWU93961.1"/>
    </source>
</evidence>
<dbReference type="InterPro" id="IPR000595">
    <property type="entry name" value="cNMP-bd_dom"/>
</dbReference>
<gene>
    <name evidence="3" type="ORF">DM194_06610</name>
</gene>
<feature type="region of interest" description="Disordered" evidence="1">
    <location>
        <begin position="74"/>
        <end position="93"/>
    </location>
</feature>
<dbReference type="KEGG" id="azm:DM194_06610"/>